<dbReference type="Proteomes" id="UP000179807">
    <property type="component" value="Unassembled WGS sequence"/>
</dbReference>
<keyword evidence="1" id="KW-0812">Transmembrane</keyword>
<name>A0A1J4JLY8_9EUKA</name>
<accession>A0A1J4JLY8</accession>
<dbReference type="RefSeq" id="XP_068352576.1">
    <property type="nucleotide sequence ID" value="XM_068494242.1"/>
</dbReference>
<keyword evidence="3" id="KW-1185">Reference proteome</keyword>
<protein>
    <submittedName>
        <fullName evidence="2">Uncharacterized protein</fullName>
    </submittedName>
</protein>
<keyword evidence="1" id="KW-1133">Transmembrane helix</keyword>
<evidence type="ECO:0000256" key="1">
    <source>
        <dbReference type="SAM" id="Phobius"/>
    </source>
</evidence>
<evidence type="ECO:0000313" key="3">
    <source>
        <dbReference type="Proteomes" id="UP000179807"/>
    </source>
</evidence>
<sequence>MNYLKCIEKDRFLLRIRFMSITFSEYICSIISILSGILQIFKMSNLPSNTTSIRPPNDSNKISLRYKNVPWVFIEPTIIKNMRPRKNMKSQIRCASLGPNTFDHTPSPVNVDVSKVASSQKNLPKRIELKGSNPNFNSYDNFINYSNFNTSQTTITHRNVKIDDRISDSEAARKKVPKVSLKQSKEEASLSVRSSSLLNMLSAHSLKKSGNQKPAIQRALDEEESLVTCRNKDDYIDELFVPPENSNKLPSISEDPIDVLPEDEFKQLIRDAIHVDQPQKPILKAHPFDPESEVKTRGIFLNFSAPTSPPPELAEGIITPQTEDIKKLAGMKRFNEFLKKNPKCATNLKIKKLI</sequence>
<evidence type="ECO:0000313" key="2">
    <source>
        <dbReference type="EMBL" id="OHS99439.1"/>
    </source>
</evidence>
<reference evidence="2" key="1">
    <citation type="submission" date="2016-10" db="EMBL/GenBank/DDBJ databases">
        <authorList>
            <person name="Benchimol M."/>
            <person name="Almeida L.G."/>
            <person name="Vasconcelos A.T."/>
            <person name="Perreira-Neves A."/>
            <person name="Rosa I.A."/>
            <person name="Tasca T."/>
            <person name="Bogo M.R."/>
            <person name="de Souza W."/>
        </authorList>
    </citation>
    <scope>NUCLEOTIDE SEQUENCE [LARGE SCALE GENOMIC DNA]</scope>
    <source>
        <strain evidence="2">K</strain>
    </source>
</reference>
<dbReference type="AlphaFoldDB" id="A0A1J4JLY8"/>
<comment type="caution">
    <text evidence="2">The sequence shown here is derived from an EMBL/GenBank/DDBJ whole genome shotgun (WGS) entry which is preliminary data.</text>
</comment>
<dbReference type="GeneID" id="94828946"/>
<feature type="transmembrane region" description="Helical" evidence="1">
    <location>
        <begin position="21"/>
        <end position="41"/>
    </location>
</feature>
<dbReference type="EMBL" id="MLAK01001004">
    <property type="protein sequence ID" value="OHS99439.1"/>
    <property type="molecule type" value="Genomic_DNA"/>
</dbReference>
<dbReference type="VEuPathDB" id="TrichDB:TRFO_08363"/>
<keyword evidence="1" id="KW-0472">Membrane</keyword>
<organism evidence="2 3">
    <name type="scientific">Tritrichomonas foetus</name>
    <dbReference type="NCBI Taxonomy" id="1144522"/>
    <lineage>
        <taxon>Eukaryota</taxon>
        <taxon>Metamonada</taxon>
        <taxon>Parabasalia</taxon>
        <taxon>Tritrichomonadida</taxon>
        <taxon>Tritrichomonadidae</taxon>
        <taxon>Tritrichomonas</taxon>
    </lineage>
</organism>
<proteinExistence type="predicted"/>
<gene>
    <name evidence="2" type="ORF">TRFO_08363</name>
</gene>